<keyword evidence="3" id="KW-1185">Reference proteome</keyword>
<comment type="caution">
    <text evidence="2">The sequence shown here is derived from an EMBL/GenBank/DDBJ whole genome shotgun (WGS) entry which is preliminary data.</text>
</comment>
<feature type="domain" description="SGNH hydrolase-type esterase" evidence="1">
    <location>
        <begin position="65"/>
        <end position="235"/>
    </location>
</feature>
<name>A0A2V1KAC0_9ACTO</name>
<sequence length="269" mass="28972">MNRAARGLTGLGIGAGTLTIYRRAKAVAKQNTPFRRRWEENLLATMARLEKTAQSGGELPLIYVALGDSAAQGLGAARFEDGYVPRIAAGLKAATGRDVALLNISLSGGTAASVLGTQIPQLEGLTIGGKPLVPDVVTLDIGGNDVGVAGLTVPEFGRRMDAILGRISAPTFVADIPTFKPLKTEPRAAEMSAEIARASRESGAGLIELQKLSNTFTTWVYMNEYHAGDMFHPNTPWYHRWSQLFMDQISDRLEFTRVDMSAVPTWKGI</sequence>
<dbReference type="Pfam" id="PF13472">
    <property type="entry name" value="Lipase_GDSL_2"/>
    <property type="match status" value="1"/>
</dbReference>
<evidence type="ECO:0000313" key="2">
    <source>
        <dbReference type="EMBL" id="PWF26423.1"/>
    </source>
</evidence>
<gene>
    <name evidence="2" type="ORF">DD236_06055</name>
</gene>
<dbReference type="OrthoDB" id="3288625at2"/>
<evidence type="ECO:0000259" key="1">
    <source>
        <dbReference type="Pfam" id="PF13472"/>
    </source>
</evidence>
<reference evidence="3" key="1">
    <citation type="submission" date="2018-05" db="EMBL/GenBank/DDBJ databases">
        <authorList>
            <person name="Li Y."/>
        </authorList>
    </citation>
    <scope>NUCLEOTIDE SEQUENCE [LARGE SCALE GENOMIC DNA]</scope>
    <source>
        <strain evidence="3">sk1b4</strain>
    </source>
</reference>
<protein>
    <recommendedName>
        <fullName evidence="1">SGNH hydrolase-type esterase domain-containing protein</fullName>
    </recommendedName>
</protein>
<proteinExistence type="predicted"/>
<dbReference type="SUPFAM" id="SSF52266">
    <property type="entry name" value="SGNH hydrolase"/>
    <property type="match status" value="1"/>
</dbReference>
<dbReference type="InterPro" id="IPR036514">
    <property type="entry name" value="SGNH_hydro_sf"/>
</dbReference>
<dbReference type="EMBL" id="QETB01000003">
    <property type="protein sequence ID" value="PWF26423.1"/>
    <property type="molecule type" value="Genomic_DNA"/>
</dbReference>
<accession>A0A2V1KAC0</accession>
<dbReference type="InterPro" id="IPR013830">
    <property type="entry name" value="SGNH_hydro"/>
</dbReference>
<dbReference type="Gene3D" id="3.40.50.1110">
    <property type="entry name" value="SGNH hydrolase"/>
    <property type="match status" value="1"/>
</dbReference>
<dbReference type="Proteomes" id="UP000245283">
    <property type="component" value="Unassembled WGS sequence"/>
</dbReference>
<dbReference type="AlphaFoldDB" id="A0A2V1KAC0"/>
<dbReference type="RefSeq" id="WP_109093496.1">
    <property type="nucleotide sequence ID" value="NZ_QETB01000003.1"/>
</dbReference>
<evidence type="ECO:0000313" key="3">
    <source>
        <dbReference type="Proteomes" id="UP000245283"/>
    </source>
</evidence>
<organism evidence="2 3">
    <name type="scientific">Ancrocorticia populi</name>
    <dbReference type="NCBI Taxonomy" id="2175228"/>
    <lineage>
        <taxon>Bacteria</taxon>
        <taxon>Bacillati</taxon>
        <taxon>Actinomycetota</taxon>
        <taxon>Actinomycetes</taxon>
        <taxon>Actinomycetales</taxon>
        <taxon>Actinomycetaceae</taxon>
        <taxon>Ancrocorticia</taxon>
    </lineage>
</organism>